<evidence type="ECO:0008006" key="3">
    <source>
        <dbReference type="Google" id="ProtNLM"/>
    </source>
</evidence>
<dbReference type="Proteomes" id="UP000228767">
    <property type="component" value="Unassembled WGS sequence"/>
</dbReference>
<comment type="caution">
    <text evidence="1">The sequence shown here is derived from an EMBL/GenBank/DDBJ whole genome shotgun (WGS) entry which is preliminary data.</text>
</comment>
<protein>
    <recommendedName>
        <fullName evidence="3">Methyltransferase domain-containing protein</fullName>
    </recommendedName>
</protein>
<evidence type="ECO:0000313" key="2">
    <source>
        <dbReference type="Proteomes" id="UP000228767"/>
    </source>
</evidence>
<organism evidence="1 2">
    <name type="scientific">Candidatus Vogelbacteria bacterium CG10_big_fil_rev_8_21_14_0_10_51_16</name>
    <dbReference type="NCBI Taxonomy" id="1975045"/>
    <lineage>
        <taxon>Bacteria</taxon>
        <taxon>Candidatus Vogeliibacteriota</taxon>
    </lineage>
</organism>
<dbReference type="EMBL" id="PCYI01000019">
    <property type="protein sequence ID" value="PIR44753.1"/>
    <property type="molecule type" value="Genomic_DNA"/>
</dbReference>
<dbReference type="SUPFAM" id="SSF53335">
    <property type="entry name" value="S-adenosyl-L-methionine-dependent methyltransferases"/>
    <property type="match status" value="1"/>
</dbReference>
<accession>A0A2H0RE38</accession>
<reference evidence="1 2" key="1">
    <citation type="submission" date="2017-09" db="EMBL/GenBank/DDBJ databases">
        <title>Depth-based differentiation of microbial function through sediment-hosted aquifers and enrichment of novel symbionts in the deep terrestrial subsurface.</title>
        <authorList>
            <person name="Probst A.J."/>
            <person name="Ladd B."/>
            <person name="Jarett J.K."/>
            <person name="Geller-Mcgrath D.E."/>
            <person name="Sieber C.M."/>
            <person name="Emerson J.B."/>
            <person name="Anantharaman K."/>
            <person name="Thomas B.C."/>
            <person name="Malmstrom R."/>
            <person name="Stieglmeier M."/>
            <person name="Klingl A."/>
            <person name="Woyke T."/>
            <person name="Ryan C.M."/>
            <person name="Banfield J.F."/>
        </authorList>
    </citation>
    <scope>NUCLEOTIDE SEQUENCE [LARGE SCALE GENOMIC DNA]</scope>
    <source>
        <strain evidence="1">CG10_big_fil_rev_8_21_14_0_10_51_16</strain>
    </source>
</reference>
<dbReference type="Gene3D" id="3.40.50.150">
    <property type="entry name" value="Vaccinia Virus protein VP39"/>
    <property type="match status" value="1"/>
</dbReference>
<gene>
    <name evidence="1" type="ORF">COV10_02615</name>
</gene>
<name>A0A2H0RE38_9BACT</name>
<evidence type="ECO:0000313" key="1">
    <source>
        <dbReference type="EMBL" id="PIR44753.1"/>
    </source>
</evidence>
<dbReference type="AlphaFoldDB" id="A0A2H0RE38"/>
<proteinExistence type="predicted"/>
<sequence>MKLFDSNDHNLERHTFPQSLARAIVVPILNYVIPERRIKKMVAKLSTAGEEAIKRSGSTHAMESFYAGRQESVSLGKRAKEYLTHYVLSATMGTRNRLRIVESLLKEEIRERSQAGATIHATALGGGTCRSFANLFESISQDDTETNLFVTNIDLDATAHVRGRELMAGKPYEKQFSWRELNFFSATDVVAPRSVDIIEMIGVLDYMADEQALAILAVAHSLLASDGILITANVRPNSEAPFYRKTGWPVFTYRTPRQLGELLICAGFDSSHVELFTEPVGLHTVARARR</sequence>
<dbReference type="InterPro" id="IPR029063">
    <property type="entry name" value="SAM-dependent_MTases_sf"/>
</dbReference>